<dbReference type="Proteomes" id="UP000335636">
    <property type="component" value="Unassembled WGS sequence"/>
</dbReference>
<feature type="non-terminal residue" evidence="1">
    <location>
        <position position="59"/>
    </location>
</feature>
<evidence type="ECO:0000313" key="2">
    <source>
        <dbReference type="Proteomes" id="UP000335636"/>
    </source>
</evidence>
<dbReference type="AlphaFoldDB" id="A0A5E4BU93"/>
<dbReference type="EMBL" id="CABDUW010000630">
    <property type="protein sequence ID" value="VTJ72590.1"/>
    <property type="molecule type" value="Genomic_DNA"/>
</dbReference>
<name>A0A5E4BU93_MARMO</name>
<reference evidence="1" key="1">
    <citation type="submission" date="2019-04" db="EMBL/GenBank/DDBJ databases">
        <authorList>
            <person name="Alioto T."/>
            <person name="Alioto T."/>
        </authorList>
    </citation>
    <scope>NUCLEOTIDE SEQUENCE [LARGE SCALE GENOMIC DNA]</scope>
</reference>
<organism evidence="1 2">
    <name type="scientific">Marmota monax</name>
    <name type="common">Woodchuck</name>
    <dbReference type="NCBI Taxonomy" id="9995"/>
    <lineage>
        <taxon>Eukaryota</taxon>
        <taxon>Metazoa</taxon>
        <taxon>Chordata</taxon>
        <taxon>Craniata</taxon>
        <taxon>Vertebrata</taxon>
        <taxon>Euteleostomi</taxon>
        <taxon>Mammalia</taxon>
        <taxon>Eutheria</taxon>
        <taxon>Euarchontoglires</taxon>
        <taxon>Glires</taxon>
        <taxon>Rodentia</taxon>
        <taxon>Sciuromorpha</taxon>
        <taxon>Sciuridae</taxon>
        <taxon>Xerinae</taxon>
        <taxon>Marmotini</taxon>
        <taxon>Marmota</taxon>
    </lineage>
</organism>
<gene>
    <name evidence="1" type="ORF">MONAX_5E038412</name>
</gene>
<feature type="non-terminal residue" evidence="1">
    <location>
        <position position="1"/>
    </location>
</feature>
<protein>
    <submittedName>
        <fullName evidence="1">Uncharacterized protein</fullName>
    </submittedName>
</protein>
<proteinExistence type="predicted"/>
<accession>A0A5E4BU93</accession>
<keyword evidence="2" id="KW-1185">Reference proteome</keyword>
<sequence length="59" mass="6354">VRKQHYLGFYAGTGSEGSFSGTLGRGGIKPSCLGLLAHQASHLGQTDLQQSVHTVQEWR</sequence>
<comment type="caution">
    <text evidence="1">The sequence shown here is derived from an EMBL/GenBank/DDBJ whole genome shotgun (WGS) entry which is preliminary data.</text>
</comment>
<evidence type="ECO:0000313" key="1">
    <source>
        <dbReference type="EMBL" id="VTJ72590.1"/>
    </source>
</evidence>